<comment type="subcellular location">
    <subcellularLocation>
        <location evidence="1">Membrane</location>
        <topology evidence="1">Multi-pass membrane protein</topology>
    </subcellularLocation>
</comment>
<feature type="transmembrane region" description="Helical" evidence="9">
    <location>
        <begin position="51"/>
        <end position="71"/>
    </location>
</feature>
<feature type="compositionally biased region" description="Basic and acidic residues" evidence="8">
    <location>
        <begin position="641"/>
        <end position="660"/>
    </location>
</feature>
<dbReference type="FunFam" id="1.20.1730.10:FF:000006">
    <property type="entry name" value="Urea active transporter"/>
    <property type="match status" value="1"/>
</dbReference>
<feature type="transmembrane region" description="Helical" evidence="9">
    <location>
        <begin position="161"/>
        <end position="180"/>
    </location>
</feature>
<evidence type="ECO:0000256" key="7">
    <source>
        <dbReference type="RuleBase" id="RU362091"/>
    </source>
</evidence>
<dbReference type="Proteomes" id="UP000789739">
    <property type="component" value="Unassembled WGS sequence"/>
</dbReference>
<comment type="similarity">
    <text evidence="2 7">Belongs to the sodium:solute symporter (SSF) (TC 2.A.21) family.</text>
</comment>
<evidence type="ECO:0000256" key="6">
    <source>
        <dbReference type="ARBA" id="ARBA00023136"/>
    </source>
</evidence>
<dbReference type="Gene3D" id="1.20.1730.10">
    <property type="entry name" value="Sodium/glucose cotransporter"/>
    <property type="match status" value="1"/>
</dbReference>
<dbReference type="InterPro" id="IPR001734">
    <property type="entry name" value="Na/solute_symporter"/>
</dbReference>
<dbReference type="GO" id="GO:0005886">
    <property type="term" value="C:plasma membrane"/>
    <property type="evidence" value="ECO:0007669"/>
    <property type="project" value="TreeGrafter"/>
</dbReference>
<evidence type="ECO:0000313" key="10">
    <source>
        <dbReference type="EMBL" id="CAG8603828.1"/>
    </source>
</evidence>
<dbReference type="PANTHER" id="PTHR46154">
    <property type="match status" value="1"/>
</dbReference>
<dbReference type="AlphaFoldDB" id="A0A9N9GFE1"/>
<evidence type="ECO:0000256" key="5">
    <source>
        <dbReference type="ARBA" id="ARBA00022989"/>
    </source>
</evidence>
<dbReference type="InterPro" id="IPR038377">
    <property type="entry name" value="Na/Glc_symporter_sf"/>
</dbReference>
<feature type="transmembrane region" description="Helical" evidence="9">
    <location>
        <begin position="248"/>
        <end position="267"/>
    </location>
</feature>
<evidence type="ECO:0000256" key="2">
    <source>
        <dbReference type="ARBA" id="ARBA00006434"/>
    </source>
</evidence>
<dbReference type="Pfam" id="PF00474">
    <property type="entry name" value="SSF"/>
    <property type="match status" value="1"/>
</dbReference>
<dbReference type="GO" id="GO:0015204">
    <property type="term" value="F:urea transmembrane transporter activity"/>
    <property type="evidence" value="ECO:0007669"/>
    <property type="project" value="InterPro"/>
</dbReference>
<reference evidence="10" key="1">
    <citation type="submission" date="2021-06" db="EMBL/GenBank/DDBJ databases">
        <authorList>
            <person name="Kallberg Y."/>
            <person name="Tangrot J."/>
            <person name="Rosling A."/>
        </authorList>
    </citation>
    <scope>NUCLEOTIDE SEQUENCE</scope>
    <source>
        <strain evidence="10">BR232B</strain>
    </source>
</reference>
<evidence type="ECO:0000256" key="8">
    <source>
        <dbReference type="SAM" id="MobiDB-lite"/>
    </source>
</evidence>
<dbReference type="CDD" id="cd11476">
    <property type="entry name" value="SLC5sbd_DUR3"/>
    <property type="match status" value="1"/>
</dbReference>
<feature type="transmembrane region" description="Helical" evidence="9">
    <location>
        <begin position="393"/>
        <end position="418"/>
    </location>
</feature>
<evidence type="ECO:0000256" key="1">
    <source>
        <dbReference type="ARBA" id="ARBA00004141"/>
    </source>
</evidence>
<feature type="region of interest" description="Disordered" evidence="8">
    <location>
        <begin position="634"/>
        <end position="660"/>
    </location>
</feature>
<keyword evidence="3" id="KW-0813">Transport</keyword>
<sequence length="660" mass="71200">MTVLSQGVGYGIVVGFGAFFAIVMTLLTLAQKRYLREYQTSEMFMTAHRSVHTGLVASAVVSSWTWAATLLQSSTVAYKYGVSGPFWYASGATIQVLLFAILAIELKRKAPNAHTFLEIINVRYGKVAHLVFLFFGLATNIVVTAMLLLGGSAVVESLTGVHVIAASFLLPFGVMIYTLFGGLKATFLTDYVHTTVIFIIILSFVFTVYASSPTIGSPGKMYDLLVAAADKHPVPDNKDGSYVTMRSLQGLIFGIINIVGNFGTVFVDNAYWQRAIAARPSSTVKAYLIGGLAWFAIPFTLATTMGLSGVALEGTPSWPTYPNRMSAGDVSAGLVVPNAATALLGKAGAFAVLVLVFMAVTSASSAELIAVSSIFTYDIYRTYIHPGANGKQVIYFSHISVATFGIFMGVLAVVLKYIGVDLGYLYLLMGIITSPAVVPIAFTLTWKKQPVGAAIAASVFGLIFGVVAWLVTAVKLFDEITIKSTGENYPMLAGNLVSLGSSGIITLIWSILAPDNFDFEITKSKLEILTDDEIDGNAVYEDPIERDPVRLKKASKFAAWSSVALTVILIILWPLPMYGKGYVFSKPFFAFWVSISIIWAICSTCAVAIYPIIESRDSIGSVIKGMWGDVTGKRTTTKTEQTTKTEHEVKEKEEVAIDKA</sequence>
<dbReference type="PANTHER" id="PTHR46154:SF4">
    <property type="entry name" value="UREA ACTIVE TRANSPORTER"/>
    <property type="match status" value="1"/>
</dbReference>
<organism evidence="10 11">
    <name type="scientific">Paraglomus brasilianum</name>
    <dbReference type="NCBI Taxonomy" id="144538"/>
    <lineage>
        <taxon>Eukaryota</taxon>
        <taxon>Fungi</taxon>
        <taxon>Fungi incertae sedis</taxon>
        <taxon>Mucoromycota</taxon>
        <taxon>Glomeromycotina</taxon>
        <taxon>Glomeromycetes</taxon>
        <taxon>Paraglomerales</taxon>
        <taxon>Paraglomeraceae</taxon>
        <taxon>Paraglomus</taxon>
    </lineage>
</organism>
<feature type="transmembrane region" description="Helical" evidence="9">
    <location>
        <begin position="192"/>
        <end position="212"/>
    </location>
</feature>
<feature type="transmembrane region" description="Helical" evidence="9">
    <location>
        <begin position="557"/>
        <end position="576"/>
    </location>
</feature>
<dbReference type="OrthoDB" id="6132759at2759"/>
<evidence type="ECO:0000256" key="4">
    <source>
        <dbReference type="ARBA" id="ARBA00022692"/>
    </source>
</evidence>
<keyword evidence="5 9" id="KW-1133">Transmembrane helix</keyword>
<proteinExistence type="inferred from homology"/>
<dbReference type="EMBL" id="CAJVPI010001264">
    <property type="protein sequence ID" value="CAG8603828.1"/>
    <property type="molecule type" value="Genomic_DNA"/>
</dbReference>
<evidence type="ECO:0000256" key="3">
    <source>
        <dbReference type="ARBA" id="ARBA00022448"/>
    </source>
</evidence>
<feature type="transmembrane region" description="Helical" evidence="9">
    <location>
        <begin position="451"/>
        <end position="472"/>
    </location>
</feature>
<dbReference type="GO" id="GO:0015606">
    <property type="term" value="F:spermidine transmembrane transporter activity"/>
    <property type="evidence" value="ECO:0007669"/>
    <property type="project" value="UniProtKB-ARBA"/>
</dbReference>
<dbReference type="NCBIfam" id="TIGR00813">
    <property type="entry name" value="sss"/>
    <property type="match status" value="1"/>
</dbReference>
<evidence type="ECO:0000313" key="11">
    <source>
        <dbReference type="Proteomes" id="UP000789739"/>
    </source>
</evidence>
<protein>
    <submittedName>
        <fullName evidence="10">8792_t:CDS:1</fullName>
    </submittedName>
</protein>
<feature type="transmembrane region" description="Helical" evidence="9">
    <location>
        <begin position="588"/>
        <end position="613"/>
    </location>
</feature>
<evidence type="ECO:0000256" key="9">
    <source>
        <dbReference type="SAM" id="Phobius"/>
    </source>
</evidence>
<feature type="transmembrane region" description="Helical" evidence="9">
    <location>
        <begin position="127"/>
        <end position="149"/>
    </location>
</feature>
<gene>
    <name evidence="10" type="ORF">PBRASI_LOCUS7791</name>
</gene>
<feature type="transmembrane region" description="Helical" evidence="9">
    <location>
        <begin position="86"/>
        <end position="106"/>
    </location>
</feature>
<feature type="transmembrane region" description="Helical" evidence="9">
    <location>
        <begin position="347"/>
        <end position="372"/>
    </location>
</feature>
<feature type="transmembrane region" description="Helical" evidence="9">
    <location>
        <begin position="287"/>
        <end position="312"/>
    </location>
</feature>
<keyword evidence="6 9" id="KW-0472">Membrane</keyword>
<keyword evidence="4 9" id="KW-0812">Transmembrane</keyword>
<feature type="transmembrane region" description="Helical" evidence="9">
    <location>
        <begin position="492"/>
        <end position="513"/>
    </location>
</feature>
<feature type="transmembrane region" description="Helical" evidence="9">
    <location>
        <begin position="12"/>
        <end position="30"/>
    </location>
</feature>
<feature type="transmembrane region" description="Helical" evidence="9">
    <location>
        <begin position="424"/>
        <end position="444"/>
    </location>
</feature>
<dbReference type="PROSITE" id="PS50283">
    <property type="entry name" value="NA_SOLUT_SYMP_3"/>
    <property type="match status" value="1"/>
</dbReference>
<accession>A0A9N9GFE1</accession>
<keyword evidence="11" id="KW-1185">Reference proteome</keyword>
<comment type="caution">
    <text evidence="10">The sequence shown here is derived from an EMBL/GenBank/DDBJ whole genome shotgun (WGS) entry which is preliminary data.</text>
</comment>
<dbReference type="InterPro" id="IPR031155">
    <property type="entry name" value="DUR"/>
</dbReference>
<name>A0A9N9GFE1_9GLOM</name>